<dbReference type="OrthoDB" id="9764628at2"/>
<dbReference type="InterPro" id="IPR034457">
    <property type="entry name" value="Organic_radical-activating"/>
</dbReference>
<dbReference type="EMBL" id="CP012332">
    <property type="protein sequence ID" value="AKU91666.1"/>
    <property type="molecule type" value="Genomic_DNA"/>
</dbReference>
<gene>
    <name evidence="8" type="ORF">AKJ08_2053</name>
</gene>
<organism evidence="8 9">
    <name type="scientific">Vulgatibacter incomptus</name>
    <dbReference type="NCBI Taxonomy" id="1391653"/>
    <lineage>
        <taxon>Bacteria</taxon>
        <taxon>Pseudomonadati</taxon>
        <taxon>Myxococcota</taxon>
        <taxon>Myxococcia</taxon>
        <taxon>Myxococcales</taxon>
        <taxon>Cystobacterineae</taxon>
        <taxon>Vulgatibacteraceae</taxon>
        <taxon>Vulgatibacter</taxon>
    </lineage>
</organism>
<reference evidence="8 9" key="1">
    <citation type="submission" date="2015-08" db="EMBL/GenBank/DDBJ databases">
        <authorList>
            <person name="Babu N.S."/>
            <person name="Beckwith C.J."/>
            <person name="Beseler K.G."/>
            <person name="Brison A."/>
            <person name="Carone J.V."/>
            <person name="Caskin T.P."/>
            <person name="Diamond M."/>
            <person name="Durham M.E."/>
            <person name="Foxe J.M."/>
            <person name="Go M."/>
            <person name="Henderson B.A."/>
            <person name="Jones I.B."/>
            <person name="McGettigan J.A."/>
            <person name="Micheletti S.J."/>
            <person name="Nasrallah M.E."/>
            <person name="Ortiz D."/>
            <person name="Piller C.R."/>
            <person name="Privatt S.R."/>
            <person name="Schneider S.L."/>
            <person name="Sharp S."/>
            <person name="Smith T.C."/>
            <person name="Stanton J.D."/>
            <person name="Ullery H.E."/>
            <person name="Wilson R.J."/>
            <person name="Serrano M.G."/>
            <person name="Buck G."/>
            <person name="Lee V."/>
            <person name="Wang Y."/>
            <person name="Carvalho R."/>
            <person name="Voegtly L."/>
            <person name="Shi R."/>
            <person name="Duckworth R."/>
            <person name="Johnson A."/>
            <person name="Loviza R."/>
            <person name="Walstead R."/>
            <person name="Shah Z."/>
            <person name="Kiflezghi M."/>
            <person name="Wade K."/>
            <person name="Ball S.L."/>
            <person name="Bradley K.W."/>
            <person name="Asai D.J."/>
            <person name="Bowman C.A."/>
            <person name="Russell D.A."/>
            <person name="Pope W.H."/>
            <person name="Jacobs-Sera D."/>
            <person name="Hendrix R.W."/>
            <person name="Hatfull G.F."/>
        </authorList>
    </citation>
    <scope>NUCLEOTIDE SEQUENCE [LARGE SCALE GENOMIC DNA]</scope>
    <source>
        <strain evidence="8 9">DSM 27710</strain>
    </source>
</reference>
<dbReference type="KEGG" id="vin:AKJ08_2053"/>
<evidence type="ECO:0000313" key="8">
    <source>
        <dbReference type="EMBL" id="AKU91666.1"/>
    </source>
</evidence>
<dbReference type="RefSeq" id="WP_050725947.1">
    <property type="nucleotide sequence ID" value="NZ_CP012332.1"/>
</dbReference>
<evidence type="ECO:0000256" key="6">
    <source>
        <dbReference type="ARBA" id="ARBA00023014"/>
    </source>
</evidence>
<dbReference type="SUPFAM" id="SSF102114">
    <property type="entry name" value="Radical SAM enzymes"/>
    <property type="match status" value="1"/>
</dbReference>
<keyword evidence="2" id="KW-0004">4Fe-4S</keyword>
<dbReference type="GO" id="GO:0046872">
    <property type="term" value="F:metal ion binding"/>
    <property type="evidence" value="ECO:0007669"/>
    <property type="project" value="UniProtKB-KW"/>
</dbReference>
<dbReference type="SFLD" id="SFLDG01109">
    <property type="entry name" value="Uncharacterised_Radical_SAM_Su"/>
    <property type="match status" value="1"/>
</dbReference>
<keyword evidence="5" id="KW-0408">Iron</keyword>
<dbReference type="PANTHER" id="PTHR30352:SF5">
    <property type="entry name" value="PYRUVATE FORMATE-LYASE 1-ACTIVATING ENZYME"/>
    <property type="match status" value="1"/>
</dbReference>
<dbReference type="InterPro" id="IPR058240">
    <property type="entry name" value="rSAM_sf"/>
</dbReference>
<accession>A0A0K1PE14</accession>
<keyword evidence="3" id="KW-0949">S-adenosyl-L-methionine</keyword>
<dbReference type="InterPro" id="IPR007197">
    <property type="entry name" value="rSAM"/>
</dbReference>
<dbReference type="CDD" id="cd01335">
    <property type="entry name" value="Radical_SAM"/>
    <property type="match status" value="1"/>
</dbReference>
<evidence type="ECO:0000256" key="2">
    <source>
        <dbReference type="ARBA" id="ARBA00022485"/>
    </source>
</evidence>
<evidence type="ECO:0000256" key="1">
    <source>
        <dbReference type="ARBA" id="ARBA00001966"/>
    </source>
</evidence>
<dbReference type="PANTHER" id="PTHR30352">
    <property type="entry name" value="PYRUVATE FORMATE-LYASE-ACTIVATING ENZYME"/>
    <property type="match status" value="1"/>
</dbReference>
<dbReference type="Pfam" id="PF04055">
    <property type="entry name" value="Radical_SAM"/>
    <property type="match status" value="1"/>
</dbReference>
<evidence type="ECO:0000256" key="5">
    <source>
        <dbReference type="ARBA" id="ARBA00023004"/>
    </source>
</evidence>
<feature type="domain" description="Radical SAM core" evidence="7">
    <location>
        <begin position="195"/>
        <end position="355"/>
    </location>
</feature>
<proteinExistence type="predicted"/>
<name>A0A0K1PE14_9BACT</name>
<evidence type="ECO:0000313" key="9">
    <source>
        <dbReference type="Proteomes" id="UP000055590"/>
    </source>
</evidence>
<dbReference type="SFLD" id="SFLDS00029">
    <property type="entry name" value="Radical_SAM"/>
    <property type="match status" value="1"/>
</dbReference>
<dbReference type="InterPro" id="IPR013785">
    <property type="entry name" value="Aldolase_TIM"/>
</dbReference>
<sequence>MASPRLLFADPEGRLYDHPTLLAAARHGEAVGEPDETPVPLPEFGRVTSLPGRLPIGIDPETGEPIIVDEITVDGRTFVPTAVGAFVQPGWTRTLLPADEPLAGAPVLPQWAYTAAGWGEDGPVVWALHTDRRTHWDPRQFSTPELEGLVHARLLADSSNRILRQLKICALEYRCFTSQNLFYCRDEGAIPASIMCNARCVGCISDQPEDGPPASHERMDDAPLAEEMARVGIHHLVNAPGRTMVSFGQGCEGEPLTRWKVIEKAIRKMREATSRGSININTNGSLTEGLDALFAAGLDAVRVSLNSANPSLYSAYYRPIGYDFSDVDASIGVARKRGGYVALNLLLFPGVTDREGEVEALCDLVARHRVDQVQTRSLCIDPQQYLAVAAGAETSGDPIGVPQLLERLQKARPGLVIGNFARGLDER</sequence>
<comment type="cofactor">
    <cofactor evidence="1">
        <name>[4Fe-4S] cluster</name>
        <dbReference type="ChEBI" id="CHEBI:49883"/>
    </cofactor>
</comment>
<dbReference type="GO" id="GO:0051539">
    <property type="term" value="F:4 iron, 4 sulfur cluster binding"/>
    <property type="evidence" value="ECO:0007669"/>
    <property type="project" value="UniProtKB-KW"/>
</dbReference>
<dbReference type="AlphaFoldDB" id="A0A0K1PE14"/>
<dbReference type="Gene3D" id="3.20.20.70">
    <property type="entry name" value="Aldolase class I"/>
    <property type="match status" value="1"/>
</dbReference>
<dbReference type="Proteomes" id="UP000055590">
    <property type="component" value="Chromosome"/>
</dbReference>
<evidence type="ECO:0000259" key="7">
    <source>
        <dbReference type="Pfam" id="PF04055"/>
    </source>
</evidence>
<evidence type="ECO:0000256" key="3">
    <source>
        <dbReference type="ARBA" id="ARBA00022691"/>
    </source>
</evidence>
<dbReference type="GO" id="GO:0003824">
    <property type="term" value="F:catalytic activity"/>
    <property type="evidence" value="ECO:0007669"/>
    <property type="project" value="InterPro"/>
</dbReference>
<protein>
    <submittedName>
        <fullName evidence="8">Radical SAM domain protein</fullName>
    </submittedName>
</protein>
<evidence type="ECO:0000256" key="4">
    <source>
        <dbReference type="ARBA" id="ARBA00022723"/>
    </source>
</evidence>
<dbReference type="STRING" id="1391653.AKJ08_2053"/>
<keyword evidence="6" id="KW-0411">Iron-sulfur</keyword>
<keyword evidence="9" id="KW-1185">Reference proteome</keyword>
<dbReference type="PATRIC" id="fig|1391653.3.peg.2148"/>
<keyword evidence="4" id="KW-0479">Metal-binding</keyword>